<evidence type="ECO:0000313" key="4">
    <source>
        <dbReference type="Proteomes" id="UP000244005"/>
    </source>
</evidence>
<keyword evidence="2" id="KW-0472">Membrane</keyword>
<feature type="region of interest" description="Disordered" evidence="1">
    <location>
        <begin position="1"/>
        <end position="72"/>
    </location>
</feature>
<name>A0A2R6XP21_MARPO</name>
<reference evidence="4" key="1">
    <citation type="journal article" date="2017" name="Cell">
        <title>Insights into land plant evolution garnered from the Marchantia polymorpha genome.</title>
        <authorList>
            <person name="Bowman J.L."/>
            <person name="Kohchi T."/>
            <person name="Yamato K.T."/>
            <person name="Jenkins J."/>
            <person name="Shu S."/>
            <person name="Ishizaki K."/>
            <person name="Yamaoka S."/>
            <person name="Nishihama R."/>
            <person name="Nakamura Y."/>
            <person name="Berger F."/>
            <person name="Adam C."/>
            <person name="Aki S.S."/>
            <person name="Althoff F."/>
            <person name="Araki T."/>
            <person name="Arteaga-Vazquez M.A."/>
            <person name="Balasubrmanian S."/>
            <person name="Barry K."/>
            <person name="Bauer D."/>
            <person name="Boehm C.R."/>
            <person name="Briginshaw L."/>
            <person name="Caballero-Perez J."/>
            <person name="Catarino B."/>
            <person name="Chen F."/>
            <person name="Chiyoda S."/>
            <person name="Chovatia M."/>
            <person name="Davies K.M."/>
            <person name="Delmans M."/>
            <person name="Demura T."/>
            <person name="Dierschke T."/>
            <person name="Dolan L."/>
            <person name="Dorantes-Acosta A.E."/>
            <person name="Eklund D.M."/>
            <person name="Florent S.N."/>
            <person name="Flores-Sandoval E."/>
            <person name="Fujiyama A."/>
            <person name="Fukuzawa H."/>
            <person name="Galik B."/>
            <person name="Grimanelli D."/>
            <person name="Grimwood J."/>
            <person name="Grossniklaus U."/>
            <person name="Hamada T."/>
            <person name="Haseloff J."/>
            <person name="Hetherington A.J."/>
            <person name="Higo A."/>
            <person name="Hirakawa Y."/>
            <person name="Hundley H.N."/>
            <person name="Ikeda Y."/>
            <person name="Inoue K."/>
            <person name="Inoue S.I."/>
            <person name="Ishida S."/>
            <person name="Jia Q."/>
            <person name="Kakita M."/>
            <person name="Kanazawa T."/>
            <person name="Kawai Y."/>
            <person name="Kawashima T."/>
            <person name="Kennedy M."/>
            <person name="Kinose K."/>
            <person name="Kinoshita T."/>
            <person name="Kohara Y."/>
            <person name="Koide E."/>
            <person name="Komatsu K."/>
            <person name="Kopischke S."/>
            <person name="Kubo M."/>
            <person name="Kyozuka J."/>
            <person name="Lagercrantz U."/>
            <person name="Lin S.S."/>
            <person name="Lindquist E."/>
            <person name="Lipzen A.M."/>
            <person name="Lu C.W."/>
            <person name="De Luna E."/>
            <person name="Martienssen R.A."/>
            <person name="Minamino N."/>
            <person name="Mizutani M."/>
            <person name="Mizutani M."/>
            <person name="Mochizuki N."/>
            <person name="Monte I."/>
            <person name="Mosher R."/>
            <person name="Nagasaki H."/>
            <person name="Nakagami H."/>
            <person name="Naramoto S."/>
            <person name="Nishitani K."/>
            <person name="Ohtani M."/>
            <person name="Okamoto T."/>
            <person name="Okumura M."/>
            <person name="Phillips J."/>
            <person name="Pollak B."/>
            <person name="Reinders A."/>
            <person name="Rovekamp M."/>
            <person name="Sano R."/>
            <person name="Sawa S."/>
            <person name="Schmid M.W."/>
            <person name="Shirakawa M."/>
            <person name="Solano R."/>
            <person name="Spunde A."/>
            <person name="Suetsugu N."/>
            <person name="Sugano S."/>
            <person name="Sugiyama A."/>
            <person name="Sun R."/>
            <person name="Suzuki Y."/>
            <person name="Takenaka M."/>
            <person name="Takezawa D."/>
            <person name="Tomogane H."/>
            <person name="Tsuzuki M."/>
            <person name="Ueda T."/>
            <person name="Umeda M."/>
            <person name="Ward J.M."/>
            <person name="Watanabe Y."/>
            <person name="Yazaki K."/>
            <person name="Yokoyama R."/>
            <person name="Yoshitake Y."/>
            <person name="Yotsui I."/>
            <person name="Zachgo S."/>
            <person name="Schmutz J."/>
        </authorList>
    </citation>
    <scope>NUCLEOTIDE SEQUENCE [LARGE SCALE GENOMIC DNA]</scope>
    <source>
        <strain evidence="4">Tak-1</strain>
    </source>
</reference>
<feature type="transmembrane region" description="Helical" evidence="2">
    <location>
        <begin position="189"/>
        <end position="212"/>
    </location>
</feature>
<dbReference type="EMBL" id="KZ772679">
    <property type="protein sequence ID" value="PTQ47860.1"/>
    <property type="molecule type" value="Genomic_DNA"/>
</dbReference>
<evidence type="ECO:0000256" key="1">
    <source>
        <dbReference type="SAM" id="MobiDB-lite"/>
    </source>
</evidence>
<dbReference type="Proteomes" id="UP000244005">
    <property type="component" value="Unassembled WGS sequence"/>
</dbReference>
<evidence type="ECO:0000256" key="2">
    <source>
        <dbReference type="SAM" id="Phobius"/>
    </source>
</evidence>
<accession>A0A2R6XP21</accession>
<proteinExistence type="predicted"/>
<feature type="compositionally biased region" description="Basic and acidic residues" evidence="1">
    <location>
        <begin position="11"/>
        <end position="39"/>
    </location>
</feature>
<keyword evidence="4" id="KW-1185">Reference proteome</keyword>
<evidence type="ECO:0000313" key="3">
    <source>
        <dbReference type="EMBL" id="PTQ47860.1"/>
    </source>
</evidence>
<organism evidence="3 4">
    <name type="scientific">Marchantia polymorpha</name>
    <name type="common">Common liverwort</name>
    <name type="synonym">Marchantia aquatica</name>
    <dbReference type="NCBI Taxonomy" id="3197"/>
    <lineage>
        <taxon>Eukaryota</taxon>
        <taxon>Viridiplantae</taxon>
        <taxon>Streptophyta</taxon>
        <taxon>Embryophyta</taxon>
        <taxon>Marchantiophyta</taxon>
        <taxon>Marchantiopsida</taxon>
        <taxon>Marchantiidae</taxon>
        <taxon>Marchantiales</taxon>
        <taxon>Marchantiaceae</taxon>
        <taxon>Marchantia</taxon>
    </lineage>
</organism>
<feature type="compositionally biased region" description="Basic and acidic residues" evidence="1">
    <location>
        <begin position="59"/>
        <end position="72"/>
    </location>
</feature>
<dbReference type="AlphaFoldDB" id="A0A2R6XP21"/>
<keyword evidence="2" id="KW-1133">Transmembrane helix</keyword>
<feature type="transmembrane region" description="Helical" evidence="2">
    <location>
        <begin position="139"/>
        <end position="168"/>
    </location>
</feature>
<sequence>MGMEWSGTEDQDGKREERKAQSGAKEEIRSERRETRNVEWARAPGRGGEGEGGGSGWQKDSERGSFRMERELERANAAPAFCHSSPLAPEYHNLSKPLTLTRPSSSPTPTSAATAFFSLYDYYPPPSPPPPPDPSSSSYSYVLLSIVGLILAPFPTPPFAFALGLSTYTQLSFRSPKSGASSGPAGSPLFFSALLFSAALFCSALLCSSLLLNPVAPSVHPSIHLPGPCPLAV</sequence>
<feature type="compositionally biased region" description="Gly residues" evidence="1">
    <location>
        <begin position="45"/>
        <end position="56"/>
    </location>
</feature>
<protein>
    <submittedName>
        <fullName evidence="3">Uncharacterized protein</fullName>
    </submittedName>
</protein>
<gene>
    <name evidence="3" type="ORF">MARPO_0007s0224</name>
</gene>
<keyword evidence="2" id="KW-0812">Transmembrane</keyword>
<dbReference type="Gramene" id="Mp3g02350.1">
    <property type="protein sequence ID" value="Mp3g02350.1.cds"/>
    <property type="gene ID" value="Mp3g02350"/>
</dbReference>